<comment type="caution">
    <text evidence="1">The sequence shown here is derived from an EMBL/GenBank/DDBJ whole genome shotgun (WGS) entry which is preliminary data.</text>
</comment>
<proteinExistence type="predicted"/>
<dbReference type="Proteomes" id="UP000790377">
    <property type="component" value="Unassembled WGS sequence"/>
</dbReference>
<evidence type="ECO:0000313" key="1">
    <source>
        <dbReference type="EMBL" id="KAH7909268.1"/>
    </source>
</evidence>
<accession>A0ACB8A9B7</accession>
<dbReference type="EMBL" id="MU267769">
    <property type="protein sequence ID" value="KAH7909268.1"/>
    <property type="molecule type" value="Genomic_DNA"/>
</dbReference>
<sequence>MRSLGGGRKRQDLDVSRAAAKMLAKRVDTYKRANVQLNSSSLVSHSQQQPRCAALLEIYIPKAAHAWTDSVDSIAGVSHIAVRAYENIISPQFRAIPQNLAALRSKRFLLIPSSSFLGAPHTDPSQTHDNLTLKPLDYEL</sequence>
<reference evidence="1" key="1">
    <citation type="journal article" date="2021" name="New Phytol.">
        <title>Evolutionary innovations through gain and loss of genes in the ectomycorrhizal Boletales.</title>
        <authorList>
            <person name="Wu G."/>
            <person name="Miyauchi S."/>
            <person name="Morin E."/>
            <person name="Kuo A."/>
            <person name="Drula E."/>
            <person name="Varga T."/>
            <person name="Kohler A."/>
            <person name="Feng B."/>
            <person name="Cao Y."/>
            <person name="Lipzen A."/>
            <person name="Daum C."/>
            <person name="Hundley H."/>
            <person name="Pangilinan J."/>
            <person name="Johnson J."/>
            <person name="Barry K."/>
            <person name="LaButti K."/>
            <person name="Ng V."/>
            <person name="Ahrendt S."/>
            <person name="Min B."/>
            <person name="Choi I.G."/>
            <person name="Park H."/>
            <person name="Plett J.M."/>
            <person name="Magnuson J."/>
            <person name="Spatafora J.W."/>
            <person name="Nagy L.G."/>
            <person name="Henrissat B."/>
            <person name="Grigoriev I.V."/>
            <person name="Yang Z.L."/>
            <person name="Xu J."/>
            <person name="Martin F.M."/>
        </authorList>
    </citation>
    <scope>NUCLEOTIDE SEQUENCE</scope>
    <source>
        <strain evidence="1">ATCC 28755</strain>
    </source>
</reference>
<keyword evidence="2" id="KW-1185">Reference proteome</keyword>
<organism evidence="1 2">
    <name type="scientific">Hygrophoropsis aurantiaca</name>
    <dbReference type="NCBI Taxonomy" id="72124"/>
    <lineage>
        <taxon>Eukaryota</taxon>
        <taxon>Fungi</taxon>
        <taxon>Dikarya</taxon>
        <taxon>Basidiomycota</taxon>
        <taxon>Agaricomycotina</taxon>
        <taxon>Agaricomycetes</taxon>
        <taxon>Agaricomycetidae</taxon>
        <taxon>Boletales</taxon>
        <taxon>Coniophorineae</taxon>
        <taxon>Hygrophoropsidaceae</taxon>
        <taxon>Hygrophoropsis</taxon>
    </lineage>
</organism>
<name>A0ACB8A9B7_9AGAM</name>
<gene>
    <name evidence="1" type="ORF">BJ138DRAFT_1115120</name>
</gene>
<evidence type="ECO:0000313" key="2">
    <source>
        <dbReference type="Proteomes" id="UP000790377"/>
    </source>
</evidence>
<protein>
    <submittedName>
        <fullName evidence="1">Uncharacterized protein</fullName>
    </submittedName>
</protein>